<evidence type="ECO:0000259" key="1">
    <source>
        <dbReference type="PROSITE" id="PS50948"/>
    </source>
</evidence>
<comment type="caution">
    <text evidence="2">The sequence shown here is derived from an EMBL/GenBank/DDBJ whole genome shotgun (WGS) entry which is preliminary data.</text>
</comment>
<dbReference type="EMBL" id="MU826826">
    <property type="protein sequence ID" value="KAJ7375361.1"/>
    <property type="molecule type" value="Genomic_DNA"/>
</dbReference>
<evidence type="ECO:0000313" key="2">
    <source>
        <dbReference type="EMBL" id="KAJ7375361.1"/>
    </source>
</evidence>
<protein>
    <recommendedName>
        <fullName evidence="1">Apple domain-containing protein</fullName>
    </recommendedName>
</protein>
<evidence type="ECO:0000313" key="3">
    <source>
        <dbReference type="Proteomes" id="UP001163046"/>
    </source>
</evidence>
<dbReference type="Pfam" id="PF00024">
    <property type="entry name" value="PAN_1"/>
    <property type="match status" value="1"/>
</dbReference>
<name>A0A9W9Z518_9CNID</name>
<dbReference type="Proteomes" id="UP001163046">
    <property type="component" value="Unassembled WGS sequence"/>
</dbReference>
<dbReference type="SUPFAM" id="SSF57414">
    <property type="entry name" value="Hairpin loop containing domain-like"/>
    <property type="match status" value="1"/>
</dbReference>
<feature type="non-terminal residue" evidence="2">
    <location>
        <position position="1"/>
    </location>
</feature>
<keyword evidence="3" id="KW-1185">Reference proteome</keyword>
<dbReference type="SMART" id="SM00473">
    <property type="entry name" value="PAN_AP"/>
    <property type="match status" value="1"/>
</dbReference>
<organism evidence="2 3">
    <name type="scientific">Desmophyllum pertusum</name>
    <dbReference type="NCBI Taxonomy" id="174260"/>
    <lineage>
        <taxon>Eukaryota</taxon>
        <taxon>Metazoa</taxon>
        <taxon>Cnidaria</taxon>
        <taxon>Anthozoa</taxon>
        <taxon>Hexacorallia</taxon>
        <taxon>Scleractinia</taxon>
        <taxon>Caryophylliina</taxon>
        <taxon>Caryophylliidae</taxon>
        <taxon>Desmophyllum</taxon>
    </lineage>
</organism>
<dbReference type="PROSITE" id="PS50948">
    <property type="entry name" value="PAN"/>
    <property type="match status" value="1"/>
</dbReference>
<dbReference type="Gene3D" id="3.50.4.10">
    <property type="entry name" value="Hepatocyte Growth Factor"/>
    <property type="match status" value="1"/>
</dbReference>
<reference evidence="2" key="1">
    <citation type="submission" date="2023-01" db="EMBL/GenBank/DDBJ databases">
        <title>Genome assembly of the deep-sea coral Lophelia pertusa.</title>
        <authorList>
            <person name="Herrera S."/>
            <person name="Cordes E."/>
        </authorList>
    </citation>
    <scope>NUCLEOTIDE SEQUENCE</scope>
    <source>
        <strain evidence="2">USNM1676648</strain>
        <tissue evidence="2">Polyp</tissue>
    </source>
</reference>
<feature type="domain" description="Apple" evidence="1">
    <location>
        <begin position="58"/>
        <end position="143"/>
    </location>
</feature>
<accession>A0A9W9Z518</accession>
<dbReference type="AlphaFoldDB" id="A0A9W9Z518"/>
<dbReference type="InterPro" id="IPR003609">
    <property type="entry name" value="Pan_app"/>
</dbReference>
<proteinExistence type="predicted"/>
<sequence>IQRSHPTLINAYFAFSKSASNIELRRRKMDFNHGFALLCVLLAISIHNSNSHCANGMCEKVSLSLATNTKQNFALVGYVFETLGSLWNWQECSQKCLNNCQCLSFNFNEVNTTENCELNDANTKLAPEALTEKEGVIYYEPVRSYYDKNVSK</sequence>
<gene>
    <name evidence="2" type="ORF">OS493_002112</name>
</gene>